<keyword evidence="4" id="KW-1185">Reference proteome</keyword>
<name>A0ABV8SJY5_9GAMM</name>
<dbReference type="GO" id="GO:0004673">
    <property type="term" value="F:protein histidine kinase activity"/>
    <property type="evidence" value="ECO:0007669"/>
    <property type="project" value="UniProtKB-EC"/>
</dbReference>
<feature type="transmembrane region" description="Helical" evidence="1">
    <location>
        <begin position="136"/>
        <end position="155"/>
    </location>
</feature>
<dbReference type="InterPro" id="IPR050640">
    <property type="entry name" value="Bact_2-comp_sensor_kinase"/>
</dbReference>
<evidence type="ECO:0000313" key="4">
    <source>
        <dbReference type="Proteomes" id="UP001595904"/>
    </source>
</evidence>
<reference evidence="4" key="1">
    <citation type="journal article" date="2019" name="Int. J. Syst. Evol. Microbiol.">
        <title>The Global Catalogue of Microorganisms (GCM) 10K type strain sequencing project: providing services to taxonomists for standard genome sequencing and annotation.</title>
        <authorList>
            <consortium name="The Broad Institute Genomics Platform"/>
            <consortium name="The Broad Institute Genome Sequencing Center for Infectious Disease"/>
            <person name="Wu L."/>
            <person name="Ma J."/>
        </authorList>
    </citation>
    <scope>NUCLEOTIDE SEQUENCE [LARGE SCALE GENOMIC DNA]</scope>
    <source>
        <strain evidence="4">CGMCC 1.10759</strain>
    </source>
</reference>
<dbReference type="EC" id="2.7.13.3" evidence="3"/>
<feature type="transmembrane region" description="Helical" evidence="1">
    <location>
        <begin position="44"/>
        <end position="62"/>
    </location>
</feature>
<feature type="transmembrane region" description="Helical" evidence="1">
    <location>
        <begin position="83"/>
        <end position="107"/>
    </location>
</feature>
<keyword evidence="1" id="KW-0812">Transmembrane</keyword>
<evidence type="ECO:0000256" key="1">
    <source>
        <dbReference type="SAM" id="Phobius"/>
    </source>
</evidence>
<dbReference type="Proteomes" id="UP001595904">
    <property type="component" value="Unassembled WGS sequence"/>
</dbReference>
<dbReference type="PANTHER" id="PTHR34220">
    <property type="entry name" value="SENSOR HISTIDINE KINASE YPDA"/>
    <property type="match status" value="1"/>
</dbReference>
<keyword evidence="3" id="KW-0808">Transferase</keyword>
<proteinExistence type="predicted"/>
<gene>
    <name evidence="3" type="ORF">ACFPN2_02475</name>
</gene>
<dbReference type="EMBL" id="JBHSDU010000001">
    <property type="protein sequence ID" value="MFC4307936.1"/>
    <property type="molecule type" value="Genomic_DNA"/>
</dbReference>
<keyword evidence="1" id="KW-0472">Membrane</keyword>
<keyword evidence="1" id="KW-1133">Transmembrane helix</keyword>
<dbReference type="Gene3D" id="3.30.565.10">
    <property type="entry name" value="Histidine kinase-like ATPase, C-terminal domain"/>
    <property type="match status" value="1"/>
</dbReference>
<dbReference type="PANTHER" id="PTHR34220:SF7">
    <property type="entry name" value="SENSOR HISTIDINE KINASE YPDA"/>
    <property type="match status" value="1"/>
</dbReference>
<comment type="caution">
    <text evidence="3">The sequence shown here is derived from an EMBL/GenBank/DDBJ whole genome shotgun (WGS) entry which is preliminary data.</text>
</comment>
<protein>
    <submittedName>
        <fullName evidence="3">Sensor histidine kinase</fullName>
        <ecNumber evidence="3">2.7.13.3</ecNumber>
    </submittedName>
</protein>
<evidence type="ECO:0000313" key="3">
    <source>
        <dbReference type="EMBL" id="MFC4307936.1"/>
    </source>
</evidence>
<accession>A0ABV8SJY5</accession>
<dbReference type="SUPFAM" id="SSF55874">
    <property type="entry name" value="ATPase domain of HSP90 chaperone/DNA topoisomerase II/histidine kinase"/>
    <property type="match status" value="1"/>
</dbReference>
<dbReference type="InterPro" id="IPR010559">
    <property type="entry name" value="Sig_transdc_His_kin_internal"/>
</dbReference>
<feature type="domain" description="Signal transduction histidine kinase internal region" evidence="2">
    <location>
        <begin position="175"/>
        <end position="254"/>
    </location>
</feature>
<organism evidence="3 4">
    <name type="scientific">Steroidobacter flavus</name>
    <dbReference type="NCBI Taxonomy" id="1842136"/>
    <lineage>
        <taxon>Bacteria</taxon>
        <taxon>Pseudomonadati</taxon>
        <taxon>Pseudomonadota</taxon>
        <taxon>Gammaproteobacteria</taxon>
        <taxon>Steroidobacterales</taxon>
        <taxon>Steroidobacteraceae</taxon>
        <taxon>Steroidobacter</taxon>
    </lineage>
</organism>
<keyword evidence="3" id="KW-0418">Kinase</keyword>
<dbReference type="RefSeq" id="WP_380594630.1">
    <property type="nucleotide sequence ID" value="NZ_JBHSDU010000001.1"/>
</dbReference>
<dbReference type="InterPro" id="IPR036890">
    <property type="entry name" value="HATPase_C_sf"/>
</dbReference>
<dbReference type="Pfam" id="PF06580">
    <property type="entry name" value="His_kinase"/>
    <property type="match status" value="1"/>
</dbReference>
<evidence type="ECO:0000259" key="2">
    <source>
        <dbReference type="Pfam" id="PF06580"/>
    </source>
</evidence>
<sequence>MRQSITPIDTTRAYWTCQLIGWGLYGASQVSNAIATLPVPFERIVLEIALLNVAAVGLTQLLRKFMLRRGWKKLSLRQLLPRSVVASVLLGLLMGSVMHFMAVAPLWGLETIHDKEALESLPAFIVAMDPLTLRTVNWSLIFFIWIALYMGITSVRDRHSAELRQSQLSQALQSAELKLLKSQLNPHFLFNSLNSVRALIAEDPSRARDAVTQLAGLLRYTLRSDHDELVTLERELKTVGDYLALESLRLGDRMRVELDIAAGTQEIRIPVMLLQTVVENAIKHGIAELPGGGVLRISATLRDKALHVDVSNPRPTNPTPREQPGSGLYNAAERLRLLFGSRATLELDLSQSDRAIARIRVPSDILA</sequence>